<feature type="region of interest" description="Disordered" evidence="1">
    <location>
        <begin position="1204"/>
        <end position="1268"/>
    </location>
</feature>
<dbReference type="Pfam" id="PF24778">
    <property type="entry name" value="Ig-CFAP74_3rd"/>
    <property type="match status" value="1"/>
</dbReference>
<dbReference type="Pfam" id="PF24770">
    <property type="entry name" value="Ig-CFAP74_2"/>
    <property type="match status" value="1"/>
</dbReference>
<keyword evidence="6" id="KW-1185">Reference proteome</keyword>
<evidence type="ECO:0000259" key="4">
    <source>
        <dbReference type="Pfam" id="PF24798"/>
    </source>
</evidence>
<feature type="domain" description="CFAP74 third Ig-like" evidence="3">
    <location>
        <begin position="878"/>
        <end position="990"/>
    </location>
</feature>
<dbReference type="CTD" id="85452"/>
<evidence type="ECO:0000259" key="2">
    <source>
        <dbReference type="Pfam" id="PF24770"/>
    </source>
</evidence>
<feature type="compositionally biased region" description="Basic and acidic residues" evidence="1">
    <location>
        <begin position="1254"/>
        <end position="1263"/>
    </location>
</feature>
<evidence type="ECO:0000313" key="6">
    <source>
        <dbReference type="Proteomes" id="UP000694410"/>
    </source>
</evidence>
<feature type="compositionally biased region" description="Basic and acidic residues" evidence="1">
    <location>
        <begin position="79"/>
        <end position="89"/>
    </location>
</feature>
<dbReference type="InterPro" id="IPR056306">
    <property type="entry name" value="Ig-CFAP74_2nd"/>
</dbReference>
<feature type="compositionally biased region" description="Acidic residues" evidence="1">
    <location>
        <begin position="21"/>
        <end position="44"/>
    </location>
</feature>
<dbReference type="InterPro" id="IPR056310">
    <property type="entry name" value="Ig-CFAP74_4th"/>
</dbReference>
<dbReference type="Pfam" id="PF24771">
    <property type="entry name" value="Ig_CFAP74_1st"/>
    <property type="match status" value="1"/>
</dbReference>
<dbReference type="PANTHER" id="PTHR22538">
    <property type="entry name" value="CILIA- AND FLAGELLA-ASSOCIATED PROTEIN 74"/>
    <property type="match status" value="1"/>
</dbReference>
<protein>
    <submittedName>
        <fullName evidence="5">Cilia and flagella associated protein 74</fullName>
    </submittedName>
</protein>
<reference evidence="5" key="2">
    <citation type="submission" date="2025-09" db="UniProtKB">
        <authorList>
            <consortium name="Ensembl"/>
        </authorList>
    </citation>
    <scope>IDENTIFICATION</scope>
</reference>
<dbReference type="InterPro" id="IPR056307">
    <property type="entry name" value="Ig-CFAP74_3rd"/>
</dbReference>
<evidence type="ECO:0000313" key="5">
    <source>
        <dbReference type="Ensembl" id="ENSCCEP00000019729.1"/>
    </source>
</evidence>
<dbReference type="Ensembl" id="ENSCCET00000029965.1">
    <property type="protein sequence ID" value="ENSCCEP00000019729.1"/>
    <property type="gene ID" value="ENSCCEG00000017901.1"/>
</dbReference>
<evidence type="ECO:0000259" key="3">
    <source>
        <dbReference type="Pfam" id="PF24778"/>
    </source>
</evidence>
<dbReference type="Gene3D" id="2.60.40.10">
    <property type="entry name" value="Immunoglobulins"/>
    <property type="match status" value="4"/>
</dbReference>
<feature type="compositionally biased region" description="Basic residues" evidence="1">
    <location>
        <begin position="1219"/>
        <end position="1232"/>
    </location>
</feature>
<feature type="domain" description="CFAP74 second Ig-like" evidence="2">
    <location>
        <begin position="679"/>
        <end position="876"/>
    </location>
</feature>
<feature type="region of interest" description="Disordered" evidence="1">
    <location>
        <begin position="477"/>
        <end position="505"/>
    </location>
</feature>
<feature type="domain" description="CFAP74 fourth Ig-like" evidence="4">
    <location>
        <begin position="996"/>
        <end position="1090"/>
    </location>
</feature>
<feature type="region of interest" description="Disordered" evidence="1">
    <location>
        <begin position="1"/>
        <end position="103"/>
    </location>
</feature>
<dbReference type="PANTHER" id="PTHR22538:SF0">
    <property type="entry name" value="CILIA- AND FLAGELLA-ASSOCIATED PROTEIN 74"/>
    <property type="match status" value="1"/>
</dbReference>
<dbReference type="GeneID" id="111938630"/>
<dbReference type="Proteomes" id="UP000694410">
    <property type="component" value="Unplaced"/>
</dbReference>
<proteinExistence type="predicted"/>
<accession>A0A8C0V9C7</accession>
<dbReference type="Pfam" id="PF24798">
    <property type="entry name" value="Ig-CFAP74_4th"/>
    <property type="match status" value="1"/>
</dbReference>
<organism evidence="5 6">
    <name type="scientific">Cyanistes caeruleus</name>
    <name type="common">Eurasian blue tit</name>
    <name type="synonym">Parus caeruleus</name>
    <dbReference type="NCBI Taxonomy" id="156563"/>
    <lineage>
        <taxon>Eukaryota</taxon>
        <taxon>Metazoa</taxon>
        <taxon>Chordata</taxon>
        <taxon>Craniata</taxon>
        <taxon>Vertebrata</taxon>
        <taxon>Euteleostomi</taxon>
        <taxon>Archelosauria</taxon>
        <taxon>Archosauria</taxon>
        <taxon>Dinosauria</taxon>
        <taxon>Saurischia</taxon>
        <taxon>Theropoda</taxon>
        <taxon>Coelurosauria</taxon>
        <taxon>Aves</taxon>
        <taxon>Neognathae</taxon>
        <taxon>Neoaves</taxon>
        <taxon>Telluraves</taxon>
        <taxon>Australaves</taxon>
        <taxon>Passeriformes</taxon>
        <taxon>Paridae</taxon>
        <taxon>Cyanistes</taxon>
    </lineage>
</organism>
<evidence type="ECO:0000256" key="1">
    <source>
        <dbReference type="SAM" id="MobiDB-lite"/>
    </source>
</evidence>
<name>A0A8C0V9C7_CYACU</name>
<dbReference type="RefSeq" id="XP_023796221.1">
    <property type="nucleotide sequence ID" value="XM_023940453.1"/>
</dbReference>
<dbReference type="InterPro" id="IPR013783">
    <property type="entry name" value="Ig-like_fold"/>
</dbReference>
<sequence length="1716" mass="190673">MEDHEISYNEGEQQISPLVFLEEEEEKQEEEEVEREEEEEEQKEEEARRAEEEKEDAAGQLPNIEEHWQEYELEEELDDGGKMENKDTSEDVGDQSDSSTQSSEHYLANIGNIRPLKSADRILLTALQRNLQLLDDTVREKELAVQKTSDTLSACRLQSKMLAKQLDLVDMEIERVEEAGNVAAVSRLQAMSSRLFTELEREKELELRLALILKQNLVELWQIETEQGKSDILCEQLKKDEEELQMQYQEEREVKIWKEKITALQAEGTHQTREKREEEAWRECEERNKKLLKNAKRNHEKAVCFLRQSIARICEKNAKEEVKAQEHMERRIQAVLSLKTSITSNRERLQSLQILNKAKALEAKKEEMKMREAILAEGGNVIREIFLHKQQQEHEKNKEAFRELQKSRKMEIVSQILHERASIHKQRKSRSPTKAIMAHGKLEDPFLQRGEAWQSEEACKHADGEISQSWHSPSVCSLAGEETAPQEESSENRPQHVLWESGDEDRERDKTLLVPEFPGLWSQEYDLHEVPKAEDPIQLAIRAMMKQIAEKKTEKLQTGILHKQTVPGQEHKSCAFHSKPSCIHFKDFDVGQIYKKKIVLTNASYSANYCRLVGISECLKDIISVHFDPPGKMSSGMSCEFLVTFKPMINEGLEGAVIFMAQTGSFSVPLKCTVKTCTLALDKELIDFGSLVVGETISRTISLTNSGALGTRFKVQTSAGATSTLRATVKAAPARVVTQHPSAHDPEEEGMSPVAAGDPNEQICAGPREGVTLCAAQEPKSSSSMEQLGQGELNTRSDLDTDNADNLLEFFPEEIPIEIMLGKVTEGEIGPFSLVKIPVLFVPAVPGDVRAEFVIVFDNPNCKPLSFSAIGVSVDVPIWVPQPSVDLRICLYERLYQDSVEVCSRATTKLRLKFEVCRELSKHMELLPKSGYIQAQSSFSARLKFLPRKSLPEDAGRYFNVETGILEVPVTILIVDKAKKVNFTVHAIVTTSDLEISPEQINFGYCTIYEAVQANVILTNKSILPQEFGFVGLPEFVEVQPNNGFGIILPLESLTLDIIFKATKAKEYSFELSCRTEINRQFKLSCKAVGVHPPLELSHSLVQFAATVLNSASSATLNVLNSHVDRNPLTHPVPRIGSGNPVPVGPTCFEFHVPQDCPVTITPSVGTVLPGQKSSIRVSFSPVLSDQQIREEAAWRLSTAAVPEAGAQISRSPPQSPIGKKRKDSKKERKKSSVFIPRGKAGSRKCLAAVNSPKEPEPEELKPNSDAYSAAQSSLTKSFRGSFNKYIIPCFVASGHATGEEGPGNLTCSPHNTLYLELHCPAVAPPVLITSDSGINAANFGDVSVGHRMMKRITIENISPRKLELGFSVLNPSGPFLLVRAVGTLEPGEKKPLIISFCPSEDKWFLETLDIQVGKTNLTLRLSGHGVVPSTECSVGEVLDMGYIMARDTVTATVKIENTSNLTLLFSVQLESLSPTWDRDRQKIPSFLTSSIQRREIVGTQNYNGSSVFSVSPTEGKIEAGKTQDFLVTFSPDHESLYYSDCLKVLLFGKQTAHKIHLKGAARDHLMFVEGGVPLDVPMESLAVTSPVAPQEGGPQEAVRSLLLLLEYMEGSAEPARAEITIGTMQSPLLAAKKAVEFSLDNGPELQQAGFTLDGTRGALERGQLQHISVSWMPPADLQTSDAPLVSALLTVKGDITESYRVLFMARIVSAPAPIE</sequence>
<gene>
    <name evidence="5" type="primary">CFAP74</name>
</gene>
<reference evidence="5" key="1">
    <citation type="submission" date="2025-08" db="UniProtKB">
        <authorList>
            <consortium name="Ensembl"/>
        </authorList>
    </citation>
    <scope>IDENTIFICATION</scope>
</reference>